<evidence type="ECO:0000313" key="7">
    <source>
        <dbReference type="Proteomes" id="UP001500967"/>
    </source>
</evidence>
<comment type="caution">
    <text evidence="6">The sequence shown here is derived from an EMBL/GenBank/DDBJ whole genome shotgun (WGS) entry which is preliminary data.</text>
</comment>
<dbReference type="SUPFAM" id="SSF46689">
    <property type="entry name" value="Homeodomain-like"/>
    <property type="match status" value="1"/>
</dbReference>
<keyword evidence="1" id="KW-0805">Transcription regulation</keyword>
<evidence type="ECO:0000256" key="1">
    <source>
        <dbReference type="ARBA" id="ARBA00023015"/>
    </source>
</evidence>
<organism evidence="6 7">
    <name type="scientific">Cryptosporangium japonicum</name>
    <dbReference type="NCBI Taxonomy" id="80872"/>
    <lineage>
        <taxon>Bacteria</taxon>
        <taxon>Bacillati</taxon>
        <taxon>Actinomycetota</taxon>
        <taxon>Actinomycetes</taxon>
        <taxon>Cryptosporangiales</taxon>
        <taxon>Cryptosporangiaceae</taxon>
        <taxon>Cryptosporangium</taxon>
    </lineage>
</organism>
<evidence type="ECO:0000313" key="6">
    <source>
        <dbReference type="EMBL" id="GAA0257256.1"/>
    </source>
</evidence>
<evidence type="ECO:0000259" key="5">
    <source>
        <dbReference type="PROSITE" id="PS50977"/>
    </source>
</evidence>
<dbReference type="InterPro" id="IPR001647">
    <property type="entry name" value="HTH_TetR"/>
</dbReference>
<name>A0ABP3EDE6_9ACTN</name>
<reference evidence="7" key="1">
    <citation type="journal article" date="2019" name="Int. J. Syst. Evol. Microbiol.">
        <title>The Global Catalogue of Microorganisms (GCM) 10K type strain sequencing project: providing services to taxonomists for standard genome sequencing and annotation.</title>
        <authorList>
            <consortium name="The Broad Institute Genomics Platform"/>
            <consortium name="The Broad Institute Genome Sequencing Center for Infectious Disease"/>
            <person name="Wu L."/>
            <person name="Ma J."/>
        </authorList>
    </citation>
    <scope>NUCLEOTIDE SEQUENCE [LARGE SCALE GENOMIC DNA]</scope>
    <source>
        <strain evidence="7">JCM 10425</strain>
    </source>
</reference>
<dbReference type="PANTHER" id="PTHR30055:SF238">
    <property type="entry name" value="MYCOFACTOCIN BIOSYNTHESIS TRANSCRIPTIONAL REGULATOR MFTR-RELATED"/>
    <property type="match status" value="1"/>
</dbReference>
<evidence type="ECO:0000256" key="2">
    <source>
        <dbReference type="ARBA" id="ARBA00023125"/>
    </source>
</evidence>
<protein>
    <submittedName>
        <fullName evidence="6">TetR/AcrR family transcriptional regulator</fullName>
    </submittedName>
</protein>
<dbReference type="InterPro" id="IPR009057">
    <property type="entry name" value="Homeodomain-like_sf"/>
</dbReference>
<feature type="DNA-binding region" description="H-T-H motif" evidence="4">
    <location>
        <begin position="16"/>
        <end position="35"/>
    </location>
</feature>
<dbReference type="PROSITE" id="PS01081">
    <property type="entry name" value="HTH_TETR_1"/>
    <property type="match status" value="1"/>
</dbReference>
<dbReference type="PANTHER" id="PTHR30055">
    <property type="entry name" value="HTH-TYPE TRANSCRIPTIONAL REGULATOR RUTR"/>
    <property type="match status" value="1"/>
</dbReference>
<proteinExistence type="predicted"/>
<accession>A0ABP3EDE6</accession>
<dbReference type="Gene3D" id="1.10.357.10">
    <property type="entry name" value="Tetracycline Repressor, domain 2"/>
    <property type="match status" value="1"/>
</dbReference>
<evidence type="ECO:0000256" key="4">
    <source>
        <dbReference type="PROSITE-ProRule" id="PRU00335"/>
    </source>
</evidence>
<dbReference type="EMBL" id="BAAAGX010000018">
    <property type="protein sequence ID" value="GAA0257256.1"/>
    <property type="molecule type" value="Genomic_DNA"/>
</dbReference>
<dbReference type="InterPro" id="IPR050109">
    <property type="entry name" value="HTH-type_TetR-like_transc_reg"/>
</dbReference>
<dbReference type="PROSITE" id="PS50977">
    <property type="entry name" value="HTH_TETR_2"/>
    <property type="match status" value="1"/>
</dbReference>
<feature type="domain" description="HTH tetR-type" evidence="5">
    <location>
        <begin position="1"/>
        <end position="53"/>
    </location>
</feature>
<gene>
    <name evidence="6" type="ORF">GCM10009539_48260</name>
</gene>
<dbReference type="Proteomes" id="UP001500967">
    <property type="component" value="Unassembled WGS sequence"/>
</dbReference>
<keyword evidence="2 4" id="KW-0238">DNA-binding</keyword>
<keyword evidence="7" id="KW-1185">Reference proteome</keyword>
<evidence type="ECO:0000256" key="3">
    <source>
        <dbReference type="ARBA" id="ARBA00023163"/>
    </source>
</evidence>
<dbReference type="InterPro" id="IPR023772">
    <property type="entry name" value="DNA-bd_HTH_TetR-type_CS"/>
</dbReference>
<sequence>MAALDAFTDEGFEAATVASIAGRAGVTERTFFRHFTDKREVLFEGSAILLEVVTGAIAAAPAGLTPIEVITRAFEAVGPFFAERQVFARRRSAVIAANTSLLERELLKLQALKHANADALRTRGVPDPDATLAAEFGATIFHVGFQRWIDDPAETGLAHHVRRVSDELIALVSGAAPA</sequence>
<dbReference type="Pfam" id="PF00440">
    <property type="entry name" value="TetR_N"/>
    <property type="match status" value="1"/>
</dbReference>
<keyword evidence="3" id="KW-0804">Transcription</keyword>